<evidence type="ECO:0000256" key="5">
    <source>
        <dbReference type="ARBA" id="ARBA00023004"/>
    </source>
</evidence>
<dbReference type="HAMAP" id="MF_00917">
    <property type="entry name" value="QueE"/>
    <property type="match status" value="1"/>
</dbReference>
<protein>
    <recommendedName>
        <fullName evidence="8">7-carboxy-7-deazaguanine synthase</fullName>
        <shortName evidence="8">CDG synthase</shortName>
        <ecNumber evidence="8">4.3.99.3</ecNumber>
    </recommendedName>
    <alternativeName>
        <fullName evidence="8">Queuosine biosynthesis protein QueE</fullName>
    </alternativeName>
</protein>
<dbReference type="PANTHER" id="PTHR42836">
    <property type="entry name" value="7-CARBOXY-7-DEAZAGUANINE SYNTHASE"/>
    <property type="match status" value="1"/>
</dbReference>
<feature type="domain" description="Radical SAM core" evidence="9">
    <location>
        <begin position="28"/>
        <end position="227"/>
    </location>
</feature>
<comment type="cofactor">
    <cofactor evidence="8">
        <name>[4Fe-4S] cluster</name>
        <dbReference type="ChEBI" id="CHEBI:49883"/>
    </cofactor>
    <text evidence="8">Binds 1 [4Fe-4S] cluster. The cluster is coordinated with 3 cysteines and an exchangeable S-adenosyl-L-methionine.</text>
</comment>
<keyword evidence="6 8" id="KW-0411">Iron-sulfur</keyword>
<comment type="function">
    <text evidence="8">Catalyzes the complex heterocyclic radical-mediated conversion of 6-carboxy-5,6,7,8-tetrahydropterin (CPH4) to 7-carboxy-7-deazaguanine (CDG), a step common to the biosynthetic pathways of all 7-deazapurine-containing compounds.</text>
</comment>
<dbReference type="EC" id="4.3.99.3" evidence="8"/>
<reference evidence="10 11" key="1">
    <citation type="submission" date="2016-11" db="EMBL/GenBank/DDBJ databases">
        <authorList>
            <person name="Jaros S."/>
            <person name="Januszkiewicz K."/>
            <person name="Wedrychowicz H."/>
        </authorList>
    </citation>
    <scope>NUCLEOTIDE SEQUENCE [LARGE SCALE GENOMIC DNA]</scope>
    <source>
        <strain evidence="10 11">DSM 9705</strain>
    </source>
</reference>
<evidence type="ECO:0000256" key="4">
    <source>
        <dbReference type="ARBA" id="ARBA00022842"/>
    </source>
</evidence>
<comment type="cofactor">
    <cofactor evidence="8">
        <name>S-adenosyl-L-methionine</name>
        <dbReference type="ChEBI" id="CHEBI:59789"/>
    </cofactor>
    <text evidence="8">Binds 1 S-adenosyl-L-methionine per subunit.</text>
</comment>
<gene>
    <name evidence="8" type="primary">queE</name>
    <name evidence="10" type="ORF">SAMN02745124_01066</name>
</gene>
<dbReference type="GO" id="GO:1904047">
    <property type="term" value="F:S-adenosyl-L-methionine binding"/>
    <property type="evidence" value="ECO:0007669"/>
    <property type="project" value="UniProtKB-UniRule"/>
</dbReference>
<dbReference type="PIRSF" id="PIRSF000370">
    <property type="entry name" value="QueE"/>
    <property type="match status" value="1"/>
</dbReference>
<evidence type="ECO:0000256" key="2">
    <source>
        <dbReference type="ARBA" id="ARBA00022691"/>
    </source>
</evidence>
<evidence type="ECO:0000256" key="7">
    <source>
        <dbReference type="ARBA" id="ARBA00023239"/>
    </source>
</evidence>
<keyword evidence="8" id="KW-0671">Queuosine biosynthesis</keyword>
<dbReference type="InterPro" id="IPR007197">
    <property type="entry name" value="rSAM"/>
</dbReference>
<dbReference type="PROSITE" id="PS51918">
    <property type="entry name" value="RADICAL_SAM"/>
    <property type="match status" value="1"/>
</dbReference>
<feature type="binding site" evidence="8">
    <location>
        <position position="81"/>
    </location>
    <ligand>
        <name>substrate</name>
    </ligand>
</feature>
<evidence type="ECO:0000256" key="3">
    <source>
        <dbReference type="ARBA" id="ARBA00022723"/>
    </source>
</evidence>
<evidence type="ECO:0000313" key="11">
    <source>
        <dbReference type="Proteomes" id="UP000184139"/>
    </source>
</evidence>
<keyword evidence="7 8" id="KW-0456">Lyase</keyword>
<dbReference type="GO" id="GO:0016840">
    <property type="term" value="F:carbon-nitrogen lyase activity"/>
    <property type="evidence" value="ECO:0007669"/>
    <property type="project" value="UniProtKB-UniRule"/>
</dbReference>
<feature type="binding site" evidence="8">
    <location>
        <begin position="47"/>
        <end position="49"/>
    </location>
    <ligand>
        <name>S-adenosyl-L-methionine</name>
        <dbReference type="ChEBI" id="CHEBI:59789"/>
    </ligand>
</feature>
<accession>A0A1M5U8D4</accession>
<dbReference type="GO" id="GO:0051539">
    <property type="term" value="F:4 iron, 4 sulfur cluster binding"/>
    <property type="evidence" value="ECO:0007669"/>
    <property type="project" value="UniProtKB-UniRule"/>
</dbReference>
<feature type="binding site" evidence="8">
    <location>
        <position position="48"/>
    </location>
    <ligand>
        <name>[4Fe-4S] cluster</name>
        <dbReference type="ChEBI" id="CHEBI:49883"/>
        <note>4Fe-4S-S-AdoMet</note>
    </ligand>
</feature>
<feature type="binding site" evidence="8">
    <location>
        <position position="45"/>
    </location>
    <ligand>
        <name>[4Fe-4S] cluster</name>
        <dbReference type="ChEBI" id="CHEBI:49883"/>
        <note>4Fe-4S-S-AdoMet</note>
    </ligand>
</feature>
<dbReference type="InterPro" id="IPR024924">
    <property type="entry name" value="7-CO-7-deazaguanine_synth-like"/>
</dbReference>
<dbReference type="InterPro" id="IPR013785">
    <property type="entry name" value="Aldolase_TIM"/>
</dbReference>
<keyword evidence="2 8" id="KW-0949">S-adenosyl-L-methionine</keyword>
<organism evidence="10 11">
    <name type="scientific">Desulfofustis glycolicus DSM 9705</name>
    <dbReference type="NCBI Taxonomy" id="1121409"/>
    <lineage>
        <taxon>Bacteria</taxon>
        <taxon>Pseudomonadati</taxon>
        <taxon>Thermodesulfobacteriota</taxon>
        <taxon>Desulfobulbia</taxon>
        <taxon>Desulfobulbales</taxon>
        <taxon>Desulfocapsaceae</taxon>
        <taxon>Desulfofustis</taxon>
    </lineage>
</organism>
<dbReference type="GO" id="GO:0008616">
    <property type="term" value="P:tRNA queuosine(34) biosynthetic process"/>
    <property type="evidence" value="ECO:0007669"/>
    <property type="project" value="UniProtKB-UniRule"/>
</dbReference>
<evidence type="ECO:0000259" key="9">
    <source>
        <dbReference type="PROSITE" id="PS51918"/>
    </source>
</evidence>
<comment type="catalytic activity">
    <reaction evidence="8">
        <text>6-carboxy-5,6,7,8-tetrahydropterin + H(+) = 7-carboxy-7-carbaguanine + NH4(+)</text>
        <dbReference type="Rhea" id="RHEA:27974"/>
        <dbReference type="ChEBI" id="CHEBI:15378"/>
        <dbReference type="ChEBI" id="CHEBI:28938"/>
        <dbReference type="ChEBI" id="CHEBI:61032"/>
        <dbReference type="ChEBI" id="CHEBI:61036"/>
        <dbReference type="EC" id="4.3.99.3"/>
    </reaction>
</comment>
<feature type="binding site" evidence="8">
    <location>
        <begin position="22"/>
        <end position="24"/>
    </location>
    <ligand>
        <name>substrate</name>
    </ligand>
</feature>
<comment type="caution">
    <text evidence="8">Lacks conserved residue(s) required for the propagation of feature annotation.</text>
</comment>
<name>A0A1M5U8D4_9BACT</name>
<dbReference type="GO" id="GO:0000287">
    <property type="term" value="F:magnesium ion binding"/>
    <property type="evidence" value="ECO:0007669"/>
    <property type="project" value="UniProtKB-UniRule"/>
</dbReference>
<comment type="cofactor">
    <cofactor evidence="8">
        <name>Mg(2+)</name>
        <dbReference type="ChEBI" id="CHEBI:18420"/>
    </cofactor>
</comment>
<keyword evidence="4 8" id="KW-0460">Magnesium</keyword>
<dbReference type="OrthoDB" id="9792276at2"/>
<keyword evidence="5 8" id="KW-0408">Iron</keyword>
<feature type="binding site" evidence="8">
    <location>
        <position position="83"/>
    </location>
    <ligand>
        <name>S-adenosyl-L-methionine</name>
        <dbReference type="ChEBI" id="CHEBI:59789"/>
    </ligand>
</feature>
<feature type="binding site" evidence="8">
    <location>
        <position position="37"/>
    </location>
    <ligand>
        <name>substrate</name>
    </ligand>
</feature>
<dbReference type="RefSeq" id="WP_143165914.1">
    <property type="nucleotide sequence ID" value="NZ_FQXS01000004.1"/>
</dbReference>
<dbReference type="Proteomes" id="UP000184139">
    <property type="component" value="Unassembled WGS sequence"/>
</dbReference>
<dbReference type="AlphaFoldDB" id="A0A1M5U8D4"/>
<comment type="subunit">
    <text evidence="8">Homodimer.</text>
</comment>
<dbReference type="Gene3D" id="3.20.20.70">
    <property type="entry name" value="Aldolase class I"/>
    <property type="match status" value="1"/>
</dbReference>
<dbReference type="SUPFAM" id="SSF102114">
    <property type="entry name" value="Radical SAM enzymes"/>
    <property type="match status" value="1"/>
</dbReference>
<evidence type="ECO:0000256" key="6">
    <source>
        <dbReference type="ARBA" id="ARBA00023014"/>
    </source>
</evidence>
<dbReference type="Pfam" id="PF04055">
    <property type="entry name" value="Radical_SAM"/>
    <property type="match status" value="1"/>
</dbReference>
<evidence type="ECO:0000256" key="1">
    <source>
        <dbReference type="ARBA" id="ARBA00022485"/>
    </source>
</evidence>
<evidence type="ECO:0000256" key="8">
    <source>
        <dbReference type="HAMAP-Rule" id="MF_00917"/>
    </source>
</evidence>
<proteinExistence type="inferred from homology"/>
<keyword evidence="1 8" id="KW-0004">4Fe-4S</keyword>
<keyword evidence="3 8" id="KW-0479">Metal-binding</keyword>
<dbReference type="UniPathway" id="UPA00391"/>
<sequence length="231" mass="25843">MPVLPTTVPARMLEVAELFYSLQGESSLAGFPCVFVRLAGCNLRCCYCDARYTYEETSTIRSIDDIVAAVNGYRCPLVEITGGEPLVQEETAALCATLLGRGFQVLLETNGSQSLAQVPDQVRIIMDIKCPGSGMAESLHLPNLDLLLARRQRNGRKDEIKFVLCSAEDYRWARDFVSCHRLHEYAELLFSPVIQQFPATDCAELLLRDHLPVRLQLQLHSLLWPGESRGK</sequence>
<feature type="binding site" evidence="8">
    <location>
        <position position="41"/>
    </location>
    <ligand>
        <name>[4Fe-4S] cluster</name>
        <dbReference type="ChEBI" id="CHEBI:49883"/>
        <note>4Fe-4S-S-AdoMet</note>
    </ligand>
</feature>
<dbReference type="STRING" id="1121409.SAMN02745124_01066"/>
<keyword evidence="11" id="KW-1185">Reference proteome</keyword>
<dbReference type="InterPro" id="IPR058240">
    <property type="entry name" value="rSAM_sf"/>
</dbReference>
<dbReference type="EMBL" id="FQXS01000004">
    <property type="protein sequence ID" value="SHH59234.1"/>
    <property type="molecule type" value="Genomic_DNA"/>
</dbReference>
<dbReference type="PANTHER" id="PTHR42836:SF1">
    <property type="entry name" value="7-CARBOXY-7-DEAZAGUANINE SYNTHASE"/>
    <property type="match status" value="1"/>
</dbReference>
<comment type="pathway">
    <text evidence="8">Purine metabolism; 7-cyano-7-deazaguanine biosynthesis.</text>
</comment>
<dbReference type="SFLD" id="SFLDS00029">
    <property type="entry name" value="Radical_SAM"/>
    <property type="match status" value="1"/>
</dbReference>
<comment type="similarity">
    <text evidence="8">Belongs to the radical SAM superfamily. 7-carboxy-7-deazaguanine synthase family.</text>
</comment>
<dbReference type="CDD" id="cd01335">
    <property type="entry name" value="Radical_SAM"/>
    <property type="match status" value="1"/>
</dbReference>
<evidence type="ECO:0000313" key="10">
    <source>
        <dbReference type="EMBL" id="SHH59234.1"/>
    </source>
</evidence>